<dbReference type="EMBL" id="LAZR01013911">
    <property type="protein sequence ID" value="KKM19779.1"/>
    <property type="molecule type" value="Genomic_DNA"/>
</dbReference>
<comment type="caution">
    <text evidence="5">The sequence shown here is derived from an EMBL/GenBank/DDBJ whole genome shotgun (WGS) entry which is preliminary data.</text>
</comment>
<keyword evidence="3" id="KW-0808">Transferase</keyword>
<dbReference type="InterPro" id="IPR015421">
    <property type="entry name" value="PyrdxlP-dep_Trfase_major"/>
</dbReference>
<keyword evidence="2" id="KW-0032">Aminotransferase</keyword>
<reference evidence="5" key="1">
    <citation type="journal article" date="2015" name="Nature">
        <title>Complex archaea that bridge the gap between prokaryotes and eukaryotes.</title>
        <authorList>
            <person name="Spang A."/>
            <person name="Saw J.H."/>
            <person name="Jorgensen S.L."/>
            <person name="Zaremba-Niedzwiedzka K."/>
            <person name="Martijn J."/>
            <person name="Lind A.E."/>
            <person name="van Eijk R."/>
            <person name="Schleper C."/>
            <person name="Guy L."/>
            <person name="Ettema T.J."/>
        </authorList>
    </citation>
    <scope>NUCLEOTIDE SEQUENCE</scope>
</reference>
<dbReference type="PANTHER" id="PTHR42832:SF1">
    <property type="entry name" value="GLUTAMATE-PYRUVATE AMINOTRANSFERASE ALAC"/>
    <property type="match status" value="1"/>
</dbReference>
<feature type="domain" description="Aminotransferase class I/classII large" evidence="4">
    <location>
        <begin position="37"/>
        <end position="107"/>
    </location>
</feature>
<comment type="cofactor">
    <cofactor evidence="1">
        <name>pyridoxal 5'-phosphate</name>
        <dbReference type="ChEBI" id="CHEBI:597326"/>
    </cofactor>
</comment>
<dbReference type="InterPro" id="IPR004839">
    <property type="entry name" value="Aminotransferase_I/II_large"/>
</dbReference>
<dbReference type="PANTHER" id="PTHR42832">
    <property type="entry name" value="AMINO ACID AMINOTRANSFERASE"/>
    <property type="match status" value="1"/>
</dbReference>
<evidence type="ECO:0000313" key="5">
    <source>
        <dbReference type="EMBL" id="KKM19779.1"/>
    </source>
</evidence>
<dbReference type="GO" id="GO:0030170">
    <property type="term" value="F:pyridoxal phosphate binding"/>
    <property type="evidence" value="ECO:0007669"/>
    <property type="project" value="InterPro"/>
</dbReference>
<dbReference type="Gene3D" id="3.90.1150.10">
    <property type="entry name" value="Aspartate Aminotransferase, domain 1"/>
    <property type="match status" value="1"/>
</dbReference>
<dbReference type="AlphaFoldDB" id="A0A0F9IJ05"/>
<proteinExistence type="predicted"/>
<accession>A0A0F9IJ05</accession>
<organism evidence="5">
    <name type="scientific">marine sediment metagenome</name>
    <dbReference type="NCBI Taxonomy" id="412755"/>
    <lineage>
        <taxon>unclassified sequences</taxon>
        <taxon>metagenomes</taxon>
        <taxon>ecological metagenomes</taxon>
    </lineage>
</organism>
<evidence type="ECO:0000256" key="3">
    <source>
        <dbReference type="ARBA" id="ARBA00022679"/>
    </source>
</evidence>
<dbReference type="InterPro" id="IPR015422">
    <property type="entry name" value="PyrdxlP-dep_Trfase_small"/>
</dbReference>
<gene>
    <name evidence="5" type="ORF">LCGC14_1652180</name>
</gene>
<dbReference type="InterPro" id="IPR050881">
    <property type="entry name" value="LL-DAP_aminotransferase"/>
</dbReference>
<dbReference type="SUPFAM" id="SSF53383">
    <property type="entry name" value="PLP-dependent transferases"/>
    <property type="match status" value="1"/>
</dbReference>
<sequence length="112" mass="12681">MSEQWNIDVADGLRRLPPYLFGQINQMKYEKRRAGVDIIDLGMGNPLDRPPEMVIEKLCEAARDGRNHRYSASAGVFNLRRDLSMLYERLYNVSLDPHSEVIACIGNGSSTP</sequence>
<dbReference type="InterPro" id="IPR015424">
    <property type="entry name" value="PyrdxlP-dep_Trfase"/>
</dbReference>
<name>A0A0F9IJ05_9ZZZZ</name>
<evidence type="ECO:0000259" key="4">
    <source>
        <dbReference type="Pfam" id="PF00155"/>
    </source>
</evidence>
<dbReference type="Gene3D" id="3.40.640.10">
    <property type="entry name" value="Type I PLP-dependent aspartate aminotransferase-like (Major domain)"/>
    <property type="match status" value="1"/>
</dbReference>
<evidence type="ECO:0000256" key="1">
    <source>
        <dbReference type="ARBA" id="ARBA00001933"/>
    </source>
</evidence>
<dbReference type="GO" id="GO:0008483">
    <property type="term" value="F:transaminase activity"/>
    <property type="evidence" value="ECO:0007669"/>
    <property type="project" value="UniProtKB-KW"/>
</dbReference>
<protein>
    <recommendedName>
        <fullName evidence="4">Aminotransferase class I/classII large domain-containing protein</fullName>
    </recommendedName>
</protein>
<dbReference type="Pfam" id="PF00155">
    <property type="entry name" value="Aminotran_1_2"/>
    <property type="match status" value="1"/>
</dbReference>
<evidence type="ECO:0000256" key="2">
    <source>
        <dbReference type="ARBA" id="ARBA00022576"/>
    </source>
</evidence>